<dbReference type="PANTHER" id="PTHR43700:SF1">
    <property type="entry name" value="PHOSPHORIBOSYLAMINOIMIDAZOLE-SUCCINOCARBOXAMIDE SYNTHASE"/>
    <property type="match status" value="1"/>
</dbReference>
<evidence type="ECO:0000256" key="7">
    <source>
        <dbReference type="ARBA" id="ARBA00048475"/>
    </source>
</evidence>
<keyword evidence="11" id="KW-1185">Reference proteome</keyword>
<proteinExistence type="inferred from homology"/>
<comment type="pathway">
    <text evidence="1 8">Purine metabolism; IMP biosynthesis via de novo pathway; 5-amino-1-(5-phospho-D-ribosyl)imidazole-4-carboxamide from 5-amino-1-(5-phospho-D-ribosyl)imidazole-4-carboxylate: step 1/2.</text>
</comment>
<evidence type="ECO:0000256" key="2">
    <source>
        <dbReference type="ARBA" id="ARBA00010190"/>
    </source>
</evidence>
<evidence type="ECO:0000256" key="5">
    <source>
        <dbReference type="ARBA" id="ARBA00022755"/>
    </source>
</evidence>
<dbReference type="NCBIfam" id="NF010568">
    <property type="entry name" value="PRK13961.1"/>
    <property type="match status" value="1"/>
</dbReference>
<sequence>MTLNLPGFTHVYSGKVRDLYAPTLEDGTVRDDQVLLVASDRISAFDYVLDTPIPDKGAVLTKLSLWWFEQLGDLVPNHVLSTDVPAEVAGRAVLCQRLEMLPVECVARAYLTGGGLAEYQRDGTVSGVALPPGLVDGSRLPEPIFTPSTKADLGEHDEPIPYAEVERLVGSPRAAAARELTVRILQRGEAIAAERGVIIADTKVEFGIGADGGLVLADEVLTPDSSRFWPADQWEPGRAQPSYDKQFVRDWLLSPASGWDRNSGQAPPALPTEVVEQTRAKYLEAYERITGRSFG</sequence>
<evidence type="ECO:0000313" key="10">
    <source>
        <dbReference type="EMBL" id="NHN55468.1"/>
    </source>
</evidence>
<dbReference type="GO" id="GO:0004639">
    <property type="term" value="F:phosphoribosylaminoimidazolesuccinocarboxamide synthase activity"/>
    <property type="evidence" value="ECO:0007669"/>
    <property type="project" value="UniProtKB-UniRule"/>
</dbReference>
<dbReference type="GO" id="GO:0006189">
    <property type="term" value="P:'de novo' IMP biosynthetic process"/>
    <property type="evidence" value="ECO:0007669"/>
    <property type="project" value="UniProtKB-UniRule"/>
</dbReference>
<protein>
    <recommendedName>
        <fullName evidence="8">Phosphoribosylaminoimidazole-succinocarboxamide synthase</fullName>
        <ecNumber evidence="8">6.3.2.6</ecNumber>
    </recommendedName>
    <alternativeName>
        <fullName evidence="8">SAICAR synthetase</fullName>
    </alternativeName>
</protein>
<keyword evidence="6 8" id="KW-0067">ATP-binding</keyword>
<evidence type="ECO:0000256" key="6">
    <source>
        <dbReference type="ARBA" id="ARBA00022840"/>
    </source>
</evidence>
<comment type="catalytic activity">
    <reaction evidence="7 8">
        <text>5-amino-1-(5-phospho-D-ribosyl)imidazole-4-carboxylate + L-aspartate + ATP = (2S)-2-[5-amino-1-(5-phospho-beta-D-ribosyl)imidazole-4-carboxamido]succinate + ADP + phosphate + 2 H(+)</text>
        <dbReference type="Rhea" id="RHEA:22628"/>
        <dbReference type="ChEBI" id="CHEBI:15378"/>
        <dbReference type="ChEBI" id="CHEBI:29991"/>
        <dbReference type="ChEBI" id="CHEBI:30616"/>
        <dbReference type="ChEBI" id="CHEBI:43474"/>
        <dbReference type="ChEBI" id="CHEBI:58443"/>
        <dbReference type="ChEBI" id="CHEBI:77657"/>
        <dbReference type="ChEBI" id="CHEBI:456216"/>
        <dbReference type="EC" id="6.3.2.6"/>
    </reaction>
</comment>
<name>A0A967B103_9MICO</name>
<dbReference type="InterPro" id="IPR028923">
    <property type="entry name" value="SAICAR_synt/ADE2_N"/>
</dbReference>
<feature type="domain" description="SAICAR synthetase/ADE2 N-terminal" evidence="9">
    <location>
        <begin position="11"/>
        <end position="263"/>
    </location>
</feature>
<dbReference type="NCBIfam" id="TIGR00081">
    <property type="entry name" value="purC"/>
    <property type="match status" value="1"/>
</dbReference>
<comment type="caution">
    <text evidence="10">The sequence shown here is derived from an EMBL/GenBank/DDBJ whole genome shotgun (WGS) entry which is preliminary data.</text>
</comment>
<dbReference type="AlphaFoldDB" id="A0A967B103"/>
<dbReference type="PANTHER" id="PTHR43700">
    <property type="entry name" value="PHOSPHORIBOSYLAMINOIMIDAZOLE-SUCCINOCARBOXAMIDE SYNTHASE"/>
    <property type="match status" value="1"/>
</dbReference>
<dbReference type="HAMAP" id="MF_00137">
    <property type="entry name" value="SAICAR_synth"/>
    <property type="match status" value="1"/>
</dbReference>
<dbReference type="SUPFAM" id="SSF56104">
    <property type="entry name" value="SAICAR synthase-like"/>
    <property type="match status" value="1"/>
</dbReference>
<gene>
    <name evidence="8" type="primary">purC</name>
    <name evidence="10" type="ORF">G9U51_06680</name>
</gene>
<accession>A0A967B103</accession>
<comment type="similarity">
    <text evidence="2 8">Belongs to the SAICAR synthetase family.</text>
</comment>
<evidence type="ECO:0000256" key="8">
    <source>
        <dbReference type="HAMAP-Rule" id="MF_00137"/>
    </source>
</evidence>
<dbReference type="GO" id="GO:0005737">
    <property type="term" value="C:cytoplasm"/>
    <property type="evidence" value="ECO:0007669"/>
    <property type="project" value="TreeGrafter"/>
</dbReference>
<dbReference type="Pfam" id="PF01259">
    <property type="entry name" value="SAICAR_synt"/>
    <property type="match status" value="1"/>
</dbReference>
<evidence type="ECO:0000256" key="4">
    <source>
        <dbReference type="ARBA" id="ARBA00022741"/>
    </source>
</evidence>
<evidence type="ECO:0000256" key="1">
    <source>
        <dbReference type="ARBA" id="ARBA00004672"/>
    </source>
</evidence>
<reference evidence="10" key="1">
    <citation type="submission" date="2020-03" db="EMBL/GenBank/DDBJ databases">
        <title>Draft sequencing of Calidifontibacter sp. DB0510.</title>
        <authorList>
            <person name="Kim D.-U."/>
        </authorList>
    </citation>
    <scope>NUCLEOTIDE SEQUENCE</scope>
    <source>
        <strain evidence="10">DB0510</strain>
    </source>
</reference>
<evidence type="ECO:0000259" key="9">
    <source>
        <dbReference type="Pfam" id="PF01259"/>
    </source>
</evidence>
<dbReference type="CDD" id="cd01414">
    <property type="entry name" value="SAICAR_synt_Sc"/>
    <property type="match status" value="1"/>
</dbReference>
<evidence type="ECO:0000256" key="3">
    <source>
        <dbReference type="ARBA" id="ARBA00022598"/>
    </source>
</evidence>
<dbReference type="Gene3D" id="3.30.470.20">
    <property type="entry name" value="ATP-grasp fold, B domain"/>
    <property type="match status" value="1"/>
</dbReference>
<dbReference type="Proteomes" id="UP000744769">
    <property type="component" value="Unassembled WGS sequence"/>
</dbReference>
<keyword evidence="3 8" id="KW-0436">Ligase</keyword>
<dbReference type="RefSeq" id="WP_166195064.1">
    <property type="nucleotide sequence ID" value="NZ_JAAOIV010000004.1"/>
</dbReference>
<evidence type="ECO:0000313" key="11">
    <source>
        <dbReference type="Proteomes" id="UP000744769"/>
    </source>
</evidence>
<organism evidence="10 11">
    <name type="scientific">Metallococcus carri</name>
    <dbReference type="NCBI Taxonomy" id="1656884"/>
    <lineage>
        <taxon>Bacteria</taxon>
        <taxon>Bacillati</taxon>
        <taxon>Actinomycetota</taxon>
        <taxon>Actinomycetes</taxon>
        <taxon>Micrococcales</taxon>
        <taxon>Dermacoccaceae</taxon>
        <taxon>Metallococcus</taxon>
    </lineage>
</organism>
<dbReference type="EMBL" id="JAAOIV010000004">
    <property type="protein sequence ID" value="NHN55468.1"/>
    <property type="molecule type" value="Genomic_DNA"/>
</dbReference>
<keyword evidence="5 8" id="KW-0658">Purine biosynthesis</keyword>
<dbReference type="GO" id="GO:0005524">
    <property type="term" value="F:ATP binding"/>
    <property type="evidence" value="ECO:0007669"/>
    <property type="project" value="UniProtKB-KW"/>
</dbReference>
<dbReference type="EC" id="6.3.2.6" evidence="8"/>
<dbReference type="Gene3D" id="3.30.200.20">
    <property type="entry name" value="Phosphorylase Kinase, domain 1"/>
    <property type="match status" value="1"/>
</dbReference>
<dbReference type="InterPro" id="IPR001636">
    <property type="entry name" value="SAICAR_synth"/>
</dbReference>
<dbReference type="FunFam" id="3.30.470.20:FF:000015">
    <property type="entry name" value="Phosphoribosylaminoimidazole-succinocarboxamide synthase"/>
    <property type="match status" value="1"/>
</dbReference>
<keyword evidence="4 8" id="KW-0547">Nucleotide-binding</keyword>